<accession>A0AA39I8L8</accession>
<proteinExistence type="predicted"/>
<evidence type="ECO:0000313" key="3">
    <source>
        <dbReference type="Proteomes" id="UP001175271"/>
    </source>
</evidence>
<dbReference type="EMBL" id="JAUCMV010000002">
    <property type="protein sequence ID" value="KAK0419827.1"/>
    <property type="molecule type" value="Genomic_DNA"/>
</dbReference>
<name>A0AA39I8L8_9BILA</name>
<organism evidence="2 3">
    <name type="scientific">Steinernema hermaphroditum</name>
    <dbReference type="NCBI Taxonomy" id="289476"/>
    <lineage>
        <taxon>Eukaryota</taxon>
        <taxon>Metazoa</taxon>
        <taxon>Ecdysozoa</taxon>
        <taxon>Nematoda</taxon>
        <taxon>Chromadorea</taxon>
        <taxon>Rhabditida</taxon>
        <taxon>Tylenchina</taxon>
        <taxon>Panagrolaimomorpha</taxon>
        <taxon>Strongyloidoidea</taxon>
        <taxon>Steinernematidae</taxon>
        <taxon>Steinernema</taxon>
    </lineage>
</organism>
<dbReference type="Proteomes" id="UP001175271">
    <property type="component" value="Unassembled WGS sequence"/>
</dbReference>
<feature type="compositionally biased region" description="Basic residues" evidence="1">
    <location>
        <begin position="121"/>
        <end position="146"/>
    </location>
</feature>
<comment type="caution">
    <text evidence="2">The sequence shown here is derived from an EMBL/GenBank/DDBJ whole genome shotgun (WGS) entry which is preliminary data.</text>
</comment>
<reference evidence="2" key="1">
    <citation type="submission" date="2023-06" db="EMBL/GenBank/DDBJ databases">
        <title>Genomic analysis of the entomopathogenic nematode Steinernema hermaphroditum.</title>
        <authorList>
            <person name="Schwarz E.M."/>
            <person name="Heppert J.K."/>
            <person name="Baniya A."/>
            <person name="Schwartz H.T."/>
            <person name="Tan C.-H."/>
            <person name="Antoshechkin I."/>
            <person name="Sternberg P.W."/>
            <person name="Goodrich-Blair H."/>
            <person name="Dillman A.R."/>
        </authorList>
    </citation>
    <scope>NUCLEOTIDE SEQUENCE</scope>
    <source>
        <strain evidence="2">PS9179</strain>
        <tissue evidence="2">Whole animal</tissue>
    </source>
</reference>
<dbReference type="AlphaFoldDB" id="A0AA39I8L8"/>
<feature type="region of interest" description="Disordered" evidence="1">
    <location>
        <begin position="121"/>
        <end position="153"/>
    </location>
</feature>
<keyword evidence="3" id="KW-1185">Reference proteome</keyword>
<evidence type="ECO:0000256" key="1">
    <source>
        <dbReference type="SAM" id="MobiDB-lite"/>
    </source>
</evidence>
<evidence type="ECO:0000313" key="2">
    <source>
        <dbReference type="EMBL" id="KAK0419827.1"/>
    </source>
</evidence>
<sequence length="153" mass="17981">MMPIERLFTPASNQIYDGTDIAEFKYELVTNLRKAWKTAAEHAQKQRAIAKRQYDKTAKESEIKVDNGQITEDRAPSWKIFLTHLSAKASSHRFHSTNCGSENKVWGHTFFRGELSRLSCRKQRRHRGKRKTSYEHGKRRRTTKRRPTPEHTI</sequence>
<gene>
    <name evidence="2" type="ORF">QR680_014349</name>
</gene>
<protein>
    <submittedName>
        <fullName evidence="2">Uncharacterized protein</fullName>
    </submittedName>
</protein>